<name>A0ABS8SI56_DATST</name>
<organism evidence="1 2">
    <name type="scientific">Datura stramonium</name>
    <name type="common">Jimsonweed</name>
    <name type="synonym">Common thornapple</name>
    <dbReference type="NCBI Taxonomy" id="4076"/>
    <lineage>
        <taxon>Eukaryota</taxon>
        <taxon>Viridiplantae</taxon>
        <taxon>Streptophyta</taxon>
        <taxon>Embryophyta</taxon>
        <taxon>Tracheophyta</taxon>
        <taxon>Spermatophyta</taxon>
        <taxon>Magnoliopsida</taxon>
        <taxon>eudicotyledons</taxon>
        <taxon>Gunneridae</taxon>
        <taxon>Pentapetalae</taxon>
        <taxon>asterids</taxon>
        <taxon>lamiids</taxon>
        <taxon>Solanales</taxon>
        <taxon>Solanaceae</taxon>
        <taxon>Solanoideae</taxon>
        <taxon>Datureae</taxon>
        <taxon>Datura</taxon>
    </lineage>
</organism>
<feature type="non-terminal residue" evidence="1">
    <location>
        <position position="1"/>
    </location>
</feature>
<keyword evidence="2" id="KW-1185">Reference proteome</keyword>
<evidence type="ECO:0000313" key="2">
    <source>
        <dbReference type="Proteomes" id="UP000823775"/>
    </source>
</evidence>
<dbReference type="Proteomes" id="UP000823775">
    <property type="component" value="Unassembled WGS sequence"/>
</dbReference>
<accession>A0ABS8SI56</accession>
<protein>
    <submittedName>
        <fullName evidence="1">Uncharacterized protein</fullName>
    </submittedName>
</protein>
<sequence>FAPAALYLVQLKISYDLRLHKAFDAFSRLGLTKFNIGILYGANPRANLAFLFSTRLGYEFLLPFVFALEVLFQFKDLAKSRDDLDSDYLAYIIL</sequence>
<evidence type="ECO:0000313" key="1">
    <source>
        <dbReference type="EMBL" id="MCD7458526.1"/>
    </source>
</evidence>
<proteinExistence type="predicted"/>
<comment type="caution">
    <text evidence="1">The sequence shown here is derived from an EMBL/GenBank/DDBJ whole genome shotgun (WGS) entry which is preliminary data.</text>
</comment>
<reference evidence="1 2" key="1">
    <citation type="journal article" date="2021" name="BMC Genomics">
        <title>Datura genome reveals duplications of psychoactive alkaloid biosynthetic genes and high mutation rate following tissue culture.</title>
        <authorList>
            <person name="Rajewski A."/>
            <person name="Carter-House D."/>
            <person name="Stajich J."/>
            <person name="Litt A."/>
        </authorList>
    </citation>
    <scope>NUCLEOTIDE SEQUENCE [LARGE SCALE GENOMIC DNA]</scope>
    <source>
        <strain evidence="1">AR-01</strain>
    </source>
</reference>
<dbReference type="EMBL" id="JACEIK010000526">
    <property type="protein sequence ID" value="MCD7458526.1"/>
    <property type="molecule type" value="Genomic_DNA"/>
</dbReference>
<gene>
    <name evidence="1" type="ORF">HAX54_038497</name>
</gene>